<sequence>MKAEEDGEDVRVPLASGGEKAAATRTAPEENEQLEEKGQEETEAFVPTKDPFISDAKDEQATSDAARHAKVTRMALGAGSLVFALIIFFAAATTWNDDGLTSSSKQLIDSPNGAVPREEWDLYLQDRSTTLLGTDPKYKVLIHDRERIKRKRKRFDDLMEARAKFCGQFDRHLELTRNVESQEEPDETGWQLIKGSTSGRKFVLCKEPHRKCSTKLLLLHQVCHFPDPSREGVTVTIDRVGPFYMPGGYDWASGSWQDVGGLRRSHMGKTFSVMGGMFLPTFANGTAIGYPPLHIHHAHLFAYTARSELAKKTLHGYQSNSDLHHVLVQAHGDSECHASEGGLACLLDELADDEGHLLYDQQTGFSGDFDLNNVLNETLSGVYLDAVILHKDAIPARPVTYLHSGNGCLGTGPCTYDLPADPSHSVMWHRFRFPFSGTAREFHVHTHQTMADSVFVFRGKNAFLTLEPFRNQLALPSLIECNSQLGGSMDAAKKKVLTAVMEAENVELVCEMTKPSVIFDCNGYEETGECLAYDKRVALRCLDSIRVDKGDEIAVLAFNRAPPRRWISRDSPYFRKTLFGKDFALKQHSIFRMQFVHDAYNSADPVMQPPALYDYAAIPYFDPPGQKVMASSSLPAPPVSPLTLMKVAHAEITASCPPSLNISFAM</sequence>
<dbReference type="Proteomes" id="UP000241890">
    <property type="component" value="Unassembled WGS sequence"/>
</dbReference>
<feature type="transmembrane region" description="Helical" evidence="2">
    <location>
        <begin position="75"/>
        <end position="95"/>
    </location>
</feature>
<keyword evidence="2" id="KW-1133">Transmembrane helix</keyword>
<accession>A0A2R5GWN5</accession>
<dbReference type="OrthoDB" id="236744at2759"/>
<evidence type="ECO:0000313" key="3">
    <source>
        <dbReference type="EMBL" id="GBG32821.1"/>
    </source>
</evidence>
<comment type="caution">
    <text evidence="3">The sequence shown here is derived from an EMBL/GenBank/DDBJ whole genome shotgun (WGS) entry which is preliminary data.</text>
</comment>
<keyword evidence="4" id="KW-1185">Reference proteome</keyword>
<evidence type="ECO:0000256" key="1">
    <source>
        <dbReference type="SAM" id="MobiDB-lite"/>
    </source>
</evidence>
<gene>
    <name evidence="3" type="ORF">FCC1311_090462</name>
</gene>
<evidence type="ECO:0000256" key="2">
    <source>
        <dbReference type="SAM" id="Phobius"/>
    </source>
</evidence>
<dbReference type="AlphaFoldDB" id="A0A2R5GWN5"/>
<keyword evidence="2" id="KW-0472">Membrane</keyword>
<evidence type="ECO:0000313" key="4">
    <source>
        <dbReference type="Proteomes" id="UP000241890"/>
    </source>
</evidence>
<name>A0A2R5GWN5_9STRA</name>
<dbReference type="EMBL" id="BEYU01000132">
    <property type="protein sequence ID" value="GBG32821.1"/>
    <property type="molecule type" value="Genomic_DNA"/>
</dbReference>
<protein>
    <submittedName>
        <fullName evidence="3">Uncharacterized protein</fullName>
    </submittedName>
</protein>
<feature type="region of interest" description="Disordered" evidence="1">
    <location>
        <begin position="1"/>
        <end position="47"/>
    </location>
</feature>
<proteinExistence type="predicted"/>
<organism evidence="3 4">
    <name type="scientific">Hondaea fermentalgiana</name>
    <dbReference type="NCBI Taxonomy" id="2315210"/>
    <lineage>
        <taxon>Eukaryota</taxon>
        <taxon>Sar</taxon>
        <taxon>Stramenopiles</taxon>
        <taxon>Bigyra</taxon>
        <taxon>Labyrinthulomycetes</taxon>
        <taxon>Thraustochytrida</taxon>
        <taxon>Thraustochytriidae</taxon>
        <taxon>Hondaea</taxon>
    </lineage>
</organism>
<dbReference type="InParanoid" id="A0A2R5GWN5"/>
<reference evidence="3 4" key="1">
    <citation type="submission" date="2017-12" db="EMBL/GenBank/DDBJ databases">
        <title>Sequencing, de novo assembly and annotation of complete genome of a new Thraustochytrid species, strain FCC1311.</title>
        <authorList>
            <person name="Sedici K."/>
            <person name="Godart F."/>
            <person name="Aiese Cigliano R."/>
            <person name="Sanseverino W."/>
            <person name="Barakat M."/>
            <person name="Ortet P."/>
            <person name="Marechal E."/>
            <person name="Cagnac O."/>
            <person name="Amato A."/>
        </authorList>
    </citation>
    <scope>NUCLEOTIDE SEQUENCE [LARGE SCALE GENOMIC DNA]</scope>
</reference>
<keyword evidence="2" id="KW-0812">Transmembrane</keyword>